<feature type="domain" description="Citrate transporter-like" evidence="7">
    <location>
        <begin position="26"/>
        <end position="266"/>
    </location>
</feature>
<evidence type="ECO:0000256" key="1">
    <source>
        <dbReference type="ARBA" id="ARBA00004141"/>
    </source>
</evidence>
<evidence type="ECO:0000256" key="5">
    <source>
        <dbReference type="ARBA" id="ARBA00023136"/>
    </source>
</evidence>
<evidence type="ECO:0000259" key="7">
    <source>
        <dbReference type="Pfam" id="PF03600"/>
    </source>
</evidence>
<feature type="transmembrane region" description="Helical" evidence="6">
    <location>
        <begin position="56"/>
        <end position="77"/>
    </location>
</feature>
<dbReference type="GO" id="GO:0015128">
    <property type="term" value="F:gluconate transmembrane transporter activity"/>
    <property type="evidence" value="ECO:0007669"/>
    <property type="project" value="InterPro"/>
</dbReference>
<comment type="caution">
    <text evidence="8">The sequence shown here is derived from an EMBL/GenBank/DDBJ whole genome shotgun (WGS) entry which is preliminary data.</text>
</comment>
<dbReference type="AlphaFoldDB" id="A0A4R1PX92"/>
<feature type="transmembrane region" description="Helical" evidence="6">
    <location>
        <begin position="31"/>
        <end position="50"/>
    </location>
</feature>
<dbReference type="PANTHER" id="PTHR30354:SF7">
    <property type="entry name" value="BLL7963 PROTEIN"/>
    <property type="match status" value="1"/>
</dbReference>
<feature type="transmembrane region" description="Helical" evidence="6">
    <location>
        <begin position="259"/>
        <end position="277"/>
    </location>
</feature>
<evidence type="ECO:0000256" key="3">
    <source>
        <dbReference type="ARBA" id="ARBA00022692"/>
    </source>
</evidence>
<dbReference type="Pfam" id="PF03600">
    <property type="entry name" value="CitMHS"/>
    <property type="match status" value="1"/>
</dbReference>
<keyword evidence="4 6" id="KW-1133">Transmembrane helix</keyword>
<keyword evidence="2" id="KW-0813">Transport</keyword>
<evidence type="ECO:0000313" key="9">
    <source>
        <dbReference type="Proteomes" id="UP000295063"/>
    </source>
</evidence>
<dbReference type="PANTHER" id="PTHR30354">
    <property type="entry name" value="GNT FAMILY GLUCONATE TRANSPORTER"/>
    <property type="match status" value="1"/>
</dbReference>
<comment type="subcellular location">
    <subcellularLocation>
        <location evidence="1">Membrane</location>
        <topology evidence="1">Multi-pass membrane protein</topology>
    </subcellularLocation>
</comment>
<organism evidence="8 9">
    <name type="scientific">Anaerospora hongkongensis</name>
    <dbReference type="NCBI Taxonomy" id="244830"/>
    <lineage>
        <taxon>Bacteria</taxon>
        <taxon>Bacillati</taxon>
        <taxon>Bacillota</taxon>
        <taxon>Negativicutes</taxon>
        <taxon>Selenomonadales</taxon>
        <taxon>Sporomusaceae</taxon>
        <taxon>Anaerospora</taxon>
    </lineage>
</organism>
<keyword evidence="5 6" id="KW-0472">Membrane</keyword>
<feature type="transmembrane region" description="Helical" evidence="6">
    <location>
        <begin position="140"/>
        <end position="161"/>
    </location>
</feature>
<evidence type="ECO:0000256" key="2">
    <source>
        <dbReference type="ARBA" id="ARBA00022448"/>
    </source>
</evidence>
<dbReference type="Proteomes" id="UP000295063">
    <property type="component" value="Unassembled WGS sequence"/>
</dbReference>
<proteinExistence type="predicted"/>
<feature type="transmembrane region" description="Helical" evidence="6">
    <location>
        <begin position="409"/>
        <end position="432"/>
    </location>
</feature>
<keyword evidence="3 6" id="KW-0812">Transmembrane</keyword>
<dbReference type="InterPro" id="IPR003474">
    <property type="entry name" value="Glcn_transporter"/>
</dbReference>
<dbReference type="EMBL" id="SLUI01000021">
    <property type="protein sequence ID" value="TCL32446.1"/>
    <property type="molecule type" value="Genomic_DNA"/>
</dbReference>
<keyword evidence="9" id="KW-1185">Reference proteome</keyword>
<evidence type="ECO:0000256" key="4">
    <source>
        <dbReference type="ARBA" id="ARBA00022989"/>
    </source>
</evidence>
<dbReference type="GO" id="GO:0005886">
    <property type="term" value="C:plasma membrane"/>
    <property type="evidence" value="ECO:0007669"/>
    <property type="project" value="TreeGrafter"/>
</dbReference>
<feature type="transmembrane region" description="Helical" evidence="6">
    <location>
        <begin position="374"/>
        <end position="397"/>
    </location>
</feature>
<sequence length="433" mass="45899">MDLSVIGILVSLAVIVVLALRGLGIAVIGPLAAALVAIFSGMGVLDTLMGPYMKGFISYAAKFFLIFLFASIFGKYMDDSGAAKAIARKLLQLVGHKGPFYVLFSVAMITLLLTLGGVSMFVVIFAVMPIARPLFKQMNIPWHLFIAAFIFGIGSLSMTMVPGSPSIQNIMPTKYLGTTPMAAPLLGIICSILIMSMNAWYMNWQLKKAYAKGEGYADSAPSNVVDEIDDTKVLPGFLVSLVPPFAVVICLNALKLDPVWALVIGCVTAAICFWQNIDSHFVTINGGATNTAIPIINTCADVGYGMAVAATSGFKIITDFLMTIPGPPIVALSAATFMMTGITGSASGGLAIVLETLIGKYAAMGLNPEMLHRIVVMACGVFDAMPHSGATVTALAVSGLTHRQAYRHVWYGHVVATFLVMLIAIPLAVVLYK</sequence>
<name>A0A4R1PX92_9FIRM</name>
<protein>
    <submittedName>
        <fullName evidence="8">H+/gluconate symporter-like permease</fullName>
    </submittedName>
</protein>
<feature type="transmembrane region" description="Helical" evidence="6">
    <location>
        <begin position="233"/>
        <end position="254"/>
    </location>
</feature>
<reference evidence="8 9" key="1">
    <citation type="submission" date="2019-03" db="EMBL/GenBank/DDBJ databases">
        <title>Genomic Encyclopedia of Type Strains, Phase IV (KMG-IV): sequencing the most valuable type-strain genomes for metagenomic binning, comparative biology and taxonomic classification.</title>
        <authorList>
            <person name="Goeker M."/>
        </authorList>
    </citation>
    <scope>NUCLEOTIDE SEQUENCE [LARGE SCALE GENOMIC DNA]</scope>
    <source>
        <strain evidence="8 9">DSM 15969</strain>
    </source>
</reference>
<evidence type="ECO:0000313" key="8">
    <source>
        <dbReference type="EMBL" id="TCL32446.1"/>
    </source>
</evidence>
<evidence type="ECO:0000256" key="6">
    <source>
        <dbReference type="SAM" id="Phobius"/>
    </source>
</evidence>
<accession>A0A4R1PX92</accession>
<gene>
    <name evidence="8" type="ORF">EV210_12111</name>
</gene>
<dbReference type="InterPro" id="IPR004680">
    <property type="entry name" value="Cit_transptr-like_dom"/>
</dbReference>
<feature type="transmembrane region" description="Helical" evidence="6">
    <location>
        <begin position="329"/>
        <end position="354"/>
    </location>
</feature>
<feature type="transmembrane region" description="Helical" evidence="6">
    <location>
        <begin position="6"/>
        <end position="24"/>
    </location>
</feature>
<feature type="transmembrane region" description="Helical" evidence="6">
    <location>
        <begin position="98"/>
        <end position="128"/>
    </location>
</feature>
<feature type="transmembrane region" description="Helical" evidence="6">
    <location>
        <begin position="182"/>
        <end position="201"/>
    </location>
</feature>